<evidence type="ECO:0000313" key="10">
    <source>
        <dbReference type="Proteomes" id="UP000192775"/>
    </source>
</evidence>
<gene>
    <name evidence="9" type="ORF">B5808_15160</name>
</gene>
<accession>A0A1X9LQF6</accession>
<dbReference type="RefSeq" id="WP_085021562.1">
    <property type="nucleotide sequence ID" value="NZ_BMHD01000001.1"/>
</dbReference>
<dbReference type="InterPro" id="IPR051907">
    <property type="entry name" value="DoxX-like_oxidoreductase"/>
</dbReference>
<feature type="region of interest" description="Disordered" evidence="7">
    <location>
        <begin position="167"/>
        <end position="204"/>
    </location>
</feature>
<dbReference type="GO" id="GO:0005886">
    <property type="term" value="C:plasma membrane"/>
    <property type="evidence" value="ECO:0007669"/>
    <property type="project" value="UniProtKB-SubCell"/>
</dbReference>
<dbReference type="PANTHER" id="PTHR33452">
    <property type="entry name" value="OXIDOREDUCTASE CATD-RELATED"/>
    <property type="match status" value="1"/>
</dbReference>
<feature type="transmembrane region" description="Helical" evidence="8">
    <location>
        <begin position="137"/>
        <end position="157"/>
    </location>
</feature>
<dbReference type="Proteomes" id="UP000192775">
    <property type="component" value="Chromosome"/>
</dbReference>
<keyword evidence="6 8" id="KW-0472">Membrane</keyword>
<dbReference type="InterPro" id="IPR032808">
    <property type="entry name" value="DoxX"/>
</dbReference>
<name>A0A1X9LQF6_9MICO</name>
<evidence type="ECO:0000256" key="5">
    <source>
        <dbReference type="ARBA" id="ARBA00022989"/>
    </source>
</evidence>
<reference evidence="9 10" key="1">
    <citation type="submission" date="2017-04" db="EMBL/GenBank/DDBJ databases">
        <authorList>
            <person name="Afonso C.L."/>
            <person name="Miller P.J."/>
            <person name="Scott M.A."/>
            <person name="Spackman E."/>
            <person name="Goraichik I."/>
            <person name="Dimitrov K.M."/>
            <person name="Suarez D.L."/>
            <person name="Swayne D.E."/>
        </authorList>
    </citation>
    <scope>NUCLEOTIDE SEQUENCE [LARGE SCALE GENOMIC DNA]</scope>
    <source>
        <strain evidence="10">XA(T)</strain>
    </source>
</reference>
<proteinExistence type="inferred from homology"/>
<comment type="similarity">
    <text evidence="2">Belongs to the DoxX family.</text>
</comment>
<evidence type="ECO:0000256" key="7">
    <source>
        <dbReference type="SAM" id="MobiDB-lite"/>
    </source>
</evidence>
<dbReference type="AlphaFoldDB" id="A0A1X9LQF6"/>
<comment type="subcellular location">
    <subcellularLocation>
        <location evidence="1">Cell membrane</location>
        <topology evidence="1">Multi-pass membrane protein</topology>
    </subcellularLocation>
</comment>
<dbReference type="KEGG" id="cphy:B5808_15160"/>
<evidence type="ECO:0000256" key="2">
    <source>
        <dbReference type="ARBA" id="ARBA00006679"/>
    </source>
</evidence>
<evidence type="ECO:0000256" key="4">
    <source>
        <dbReference type="ARBA" id="ARBA00022692"/>
    </source>
</evidence>
<keyword evidence="10" id="KW-1185">Reference proteome</keyword>
<keyword evidence="3" id="KW-1003">Cell membrane</keyword>
<keyword evidence="5 8" id="KW-1133">Transmembrane helix</keyword>
<feature type="compositionally biased region" description="Low complexity" evidence="7">
    <location>
        <begin position="167"/>
        <end position="189"/>
    </location>
</feature>
<sequence>MAVGTLVLRLVVGGLFVGHGLQKLTGAFEGPGIEGTTGMMDSLDMKPARSNAYAAALSETLGGAGIALGAATPLATTAVTAAMATAVHKVHLKNGLWNAKGGYEFNAALVAAALAVTADGPGRLSVDALFGRRKWGFGWAVFSVVAGVAASAAAIALGRRAAEAERAAAPLAPAHPVGSDAAPPSSSTDPESDDDTGAATGSKA</sequence>
<dbReference type="EMBL" id="CP020715">
    <property type="protein sequence ID" value="ARJ07425.1"/>
    <property type="molecule type" value="Genomic_DNA"/>
</dbReference>
<dbReference type="PANTHER" id="PTHR33452:SF1">
    <property type="entry name" value="INNER MEMBRANE PROTEIN YPHA-RELATED"/>
    <property type="match status" value="1"/>
</dbReference>
<evidence type="ECO:0000313" key="9">
    <source>
        <dbReference type="EMBL" id="ARJ07425.1"/>
    </source>
</evidence>
<evidence type="ECO:0000256" key="6">
    <source>
        <dbReference type="ARBA" id="ARBA00023136"/>
    </source>
</evidence>
<evidence type="ECO:0000256" key="3">
    <source>
        <dbReference type="ARBA" id="ARBA00022475"/>
    </source>
</evidence>
<organism evidence="9 10">
    <name type="scientific">Cnuibacter physcomitrellae</name>
    <dbReference type="NCBI Taxonomy" id="1619308"/>
    <lineage>
        <taxon>Bacteria</taxon>
        <taxon>Bacillati</taxon>
        <taxon>Actinomycetota</taxon>
        <taxon>Actinomycetes</taxon>
        <taxon>Micrococcales</taxon>
        <taxon>Microbacteriaceae</taxon>
        <taxon>Cnuibacter</taxon>
    </lineage>
</organism>
<protein>
    <submittedName>
        <fullName evidence="9">Uncharacterized protein</fullName>
    </submittedName>
</protein>
<evidence type="ECO:0000256" key="1">
    <source>
        <dbReference type="ARBA" id="ARBA00004651"/>
    </source>
</evidence>
<dbReference type="Pfam" id="PF07681">
    <property type="entry name" value="DoxX"/>
    <property type="match status" value="1"/>
</dbReference>
<evidence type="ECO:0000256" key="8">
    <source>
        <dbReference type="SAM" id="Phobius"/>
    </source>
</evidence>
<keyword evidence="4 8" id="KW-0812">Transmembrane</keyword>